<dbReference type="Gene3D" id="3.40.50.1820">
    <property type="entry name" value="alpha/beta hydrolase"/>
    <property type="match status" value="1"/>
</dbReference>
<evidence type="ECO:0000256" key="12">
    <source>
        <dbReference type="ARBA" id="ARBA00023180"/>
    </source>
</evidence>
<dbReference type="STRING" id="401625.A0A0P1BE63"/>
<comment type="similarity">
    <text evidence="2">Belongs to the peptidase S9B family.</text>
</comment>
<feature type="compositionally biased region" description="Basic and acidic residues" evidence="13">
    <location>
        <begin position="112"/>
        <end position="123"/>
    </location>
</feature>
<evidence type="ECO:0000256" key="3">
    <source>
        <dbReference type="ARBA" id="ARBA00022438"/>
    </source>
</evidence>
<dbReference type="InterPro" id="IPR002469">
    <property type="entry name" value="Peptidase_S9B_N"/>
</dbReference>
<feature type="domain" description="Peptidase S9 prolyl oligopeptidase catalytic" evidence="15">
    <location>
        <begin position="859"/>
        <end position="1056"/>
    </location>
</feature>
<dbReference type="GO" id="GO:0005886">
    <property type="term" value="C:plasma membrane"/>
    <property type="evidence" value="ECO:0007669"/>
    <property type="project" value="TreeGrafter"/>
</dbReference>
<dbReference type="Proteomes" id="UP000054845">
    <property type="component" value="Unassembled WGS sequence"/>
</dbReference>
<dbReference type="Pfam" id="PF00930">
    <property type="entry name" value="DPPIV_N"/>
    <property type="match status" value="1"/>
</dbReference>
<dbReference type="InterPro" id="IPR001375">
    <property type="entry name" value="Peptidase_S9_cat"/>
</dbReference>
<dbReference type="SUPFAM" id="SSF82171">
    <property type="entry name" value="DPP6 N-terminal domain-like"/>
    <property type="match status" value="1"/>
</dbReference>
<protein>
    <submittedName>
        <fullName evidence="17">Dipeptidyl aminopeptidase</fullName>
    </submittedName>
</protein>
<organism evidence="17 18">
    <name type="scientific">Ceraceosorus bombacis</name>
    <dbReference type="NCBI Taxonomy" id="401625"/>
    <lineage>
        <taxon>Eukaryota</taxon>
        <taxon>Fungi</taxon>
        <taxon>Dikarya</taxon>
        <taxon>Basidiomycota</taxon>
        <taxon>Ustilaginomycotina</taxon>
        <taxon>Exobasidiomycetes</taxon>
        <taxon>Ceraceosorales</taxon>
        <taxon>Ceraceosoraceae</taxon>
        <taxon>Ceraceosorus</taxon>
    </lineage>
</organism>
<keyword evidence="5" id="KW-0645">Protease</keyword>
<keyword evidence="10 14" id="KW-1133">Transmembrane helix</keyword>
<evidence type="ECO:0000256" key="8">
    <source>
        <dbReference type="ARBA" id="ARBA00022825"/>
    </source>
</evidence>
<evidence type="ECO:0000256" key="14">
    <source>
        <dbReference type="SAM" id="Phobius"/>
    </source>
</evidence>
<sequence length="1117" mass="124332">MADSTRHIGLPFSVPSVDTTVSHRRASTSTASSQDDSDPLYNRSRSRPGTRSTAAIKMRGDDAQRRDQEAGESDDDATLHSISMHSYPPLPQHTGVRGEGYKDEEEDEGEAEEARGLLRGQDVDVERQSGAAHRSALAAATEKIPAISGAQTTRRKGLMLICLVLVALLAAIPILTWLSSGSLSRVVVLIKPDEAWTLPLYAHPNSAHFKLAKFSASSNDAAGSFGLANADHFNFDYAVPGWKDAEAAARLNVVSLPAGETGKKLPSMEELFNGTFSHELGDLKWSKEDPDVGVFTHVDPATHDIIVQDVTHLRKEKTGKGEVAKGGGKVTYVKGDDVLDNHGMKLKWSDFLISPDMMFVLFITDRSHQWRYSTRFNLWLYDLTTKKTVPIGGGPHYPAKTSAASWAPKGNFLAYVQDNDLYTHEPGGQPHRITQDGTKDIFNAVPDWVYEEEVFNSESVYWWSPSGTKLAYLRLDETAVSVYSFPIYNPDKWTTGLTTPYLTSTSMKYPKPGFPNPTVSAHVVDVAAVQKGASAVDAISELLSPKVGQGGQANANDTKVDEDLQKERLITEVTWTGADEVLLRETNRVSDRARLLRFVLNSEAILGKSVTGTVVRRDNGRTKLHLGGGWITAFQEKQPLGAMDLALQSTAYLDILPTKGGFRHLAFFANSSVEQPLFITQGEWEVDQLLHADLKRQRAYFLAASPTPSQRHVYLVGLPDITSQQTLSRYRIRPPIPLTDIHKPGWHSASFDPKGAYYILTKQGPDVPSVRVLGLDDPKFELVLQDNADLRKTLTRYVAPSNVFYTIQVGDKKDVIVSVREIRPHDFDASGQTRYPVLVNVYGGPNSQTVKSEFDLAGWHTYLATSLGYVVINIDGRGTGFRGRHYRCRVTNRLGVYETDDVVDAMREIRKLPYVDESRTGIWGWSYGGYLTSKVIQADSGMFGLGMAVAPVSKWEFYDSIYTERYMKMPSQNRAGYANSSVMISDGFRHARYLLAQGSGDDNVHFESSAHLLDILTKAQIRNFQFRMFTDSAHSISVRGAYRELHEFLIRFLVSNWGPGGLRKFDSHATRNDYNRRSIEARVSMSDEERQKRDMEWVRREAARAKEKRRAAGAGDL</sequence>
<evidence type="ECO:0000256" key="5">
    <source>
        <dbReference type="ARBA" id="ARBA00022670"/>
    </source>
</evidence>
<evidence type="ECO:0000256" key="2">
    <source>
        <dbReference type="ARBA" id="ARBA00006150"/>
    </source>
</evidence>
<evidence type="ECO:0000256" key="9">
    <source>
        <dbReference type="ARBA" id="ARBA00022968"/>
    </source>
</evidence>
<dbReference type="GO" id="GO:0008239">
    <property type="term" value="F:dipeptidyl-peptidase activity"/>
    <property type="evidence" value="ECO:0007669"/>
    <property type="project" value="TreeGrafter"/>
</dbReference>
<keyword evidence="3 17" id="KW-0031">Aminopeptidase</keyword>
<dbReference type="AlphaFoldDB" id="A0A0P1BE63"/>
<evidence type="ECO:0000256" key="13">
    <source>
        <dbReference type="SAM" id="MobiDB-lite"/>
    </source>
</evidence>
<evidence type="ECO:0000256" key="1">
    <source>
        <dbReference type="ARBA" id="ARBA00004576"/>
    </source>
</evidence>
<evidence type="ECO:0000259" key="16">
    <source>
        <dbReference type="Pfam" id="PF00930"/>
    </source>
</evidence>
<name>A0A0P1BE63_9BASI</name>
<keyword evidence="12" id="KW-0325">Glycoprotein</keyword>
<dbReference type="InterPro" id="IPR050278">
    <property type="entry name" value="Serine_Prot_S9B/DPPIV"/>
</dbReference>
<evidence type="ECO:0000256" key="4">
    <source>
        <dbReference type="ARBA" id="ARBA00022554"/>
    </source>
</evidence>
<evidence type="ECO:0000313" key="18">
    <source>
        <dbReference type="Proteomes" id="UP000054845"/>
    </source>
</evidence>
<proteinExistence type="inferred from homology"/>
<feature type="region of interest" description="Disordered" evidence="13">
    <location>
        <begin position="1"/>
        <end position="123"/>
    </location>
</feature>
<dbReference type="InterPro" id="IPR029058">
    <property type="entry name" value="AB_hydrolase_fold"/>
</dbReference>
<keyword evidence="9" id="KW-0735">Signal-anchor</keyword>
<dbReference type="PROSITE" id="PS00708">
    <property type="entry name" value="PRO_ENDOPEP_SER"/>
    <property type="match status" value="1"/>
</dbReference>
<dbReference type="Pfam" id="PF00326">
    <property type="entry name" value="Peptidase_S9"/>
    <property type="match status" value="1"/>
</dbReference>
<feature type="transmembrane region" description="Helical" evidence="14">
    <location>
        <begin position="158"/>
        <end position="178"/>
    </location>
</feature>
<evidence type="ECO:0000313" key="17">
    <source>
        <dbReference type="EMBL" id="CEH13700.1"/>
    </source>
</evidence>
<dbReference type="GO" id="GO:0004177">
    <property type="term" value="F:aminopeptidase activity"/>
    <property type="evidence" value="ECO:0007669"/>
    <property type="project" value="UniProtKB-KW"/>
</dbReference>
<feature type="compositionally biased region" description="Basic and acidic residues" evidence="13">
    <location>
        <begin position="58"/>
        <end position="69"/>
    </location>
</feature>
<dbReference type="PANTHER" id="PTHR11731">
    <property type="entry name" value="PROTEASE FAMILY S9B,C DIPEPTIDYL-PEPTIDASE IV-RELATED"/>
    <property type="match status" value="1"/>
</dbReference>
<dbReference type="Gene3D" id="2.140.10.30">
    <property type="entry name" value="Dipeptidylpeptidase IV, N-terminal domain"/>
    <property type="match status" value="1"/>
</dbReference>
<keyword evidence="7" id="KW-0378">Hydrolase</keyword>
<keyword evidence="8" id="KW-0720">Serine protease</keyword>
<dbReference type="EMBL" id="CCYA01000221">
    <property type="protein sequence ID" value="CEH13700.1"/>
    <property type="molecule type" value="Genomic_DNA"/>
</dbReference>
<accession>A0A0P1BE63</accession>
<dbReference type="GO" id="GO:0004252">
    <property type="term" value="F:serine-type endopeptidase activity"/>
    <property type="evidence" value="ECO:0007669"/>
    <property type="project" value="InterPro"/>
</dbReference>
<evidence type="ECO:0000256" key="11">
    <source>
        <dbReference type="ARBA" id="ARBA00023136"/>
    </source>
</evidence>
<evidence type="ECO:0000256" key="10">
    <source>
        <dbReference type="ARBA" id="ARBA00022989"/>
    </source>
</evidence>
<evidence type="ECO:0000259" key="15">
    <source>
        <dbReference type="Pfam" id="PF00326"/>
    </source>
</evidence>
<evidence type="ECO:0000256" key="7">
    <source>
        <dbReference type="ARBA" id="ARBA00022801"/>
    </source>
</evidence>
<dbReference type="InterPro" id="IPR002471">
    <property type="entry name" value="Pept_S9_AS"/>
</dbReference>
<comment type="subcellular location">
    <subcellularLocation>
        <location evidence="1">Vacuole membrane</location>
        <topology evidence="1">Single-pass type II membrane protein</topology>
    </subcellularLocation>
</comment>
<keyword evidence="11 14" id="KW-0472">Membrane</keyword>
<dbReference type="FunFam" id="3.40.50.1820:FF:000003">
    <property type="entry name" value="Dipeptidyl peptidase 4"/>
    <property type="match status" value="1"/>
</dbReference>
<feature type="compositionally biased region" description="Acidic residues" evidence="13">
    <location>
        <begin position="102"/>
        <end position="111"/>
    </location>
</feature>
<evidence type="ECO:0000256" key="6">
    <source>
        <dbReference type="ARBA" id="ARBA00022692"/>
    </source>
</evidence>
<dbReference type="GO" id="GO:0006508">
    <property type="term" value="P:proteolysis"/>
    <property type="evidence" value="ECO:0007669"/>
    <property type="project" value="UniProtKB-KW"/>
</dbReference>
<feature type="domain" description="Dipeptidylpeptidase IV N-terminal" evidence="16">
    <location>
        <begin position="354"/>
        <end position="768"/>
    </location>
</feature>
<keyword evidence="6 14" id="KW-0812">Transmembrane</keyword>
<dbReference type="OrthoDB" id="16520at2759"/>
<keyword evidence="18" id="KW-1185">Reference proteome</keyword>
<keyword evidence="4" id="KW-0926">Vacuole</keyword>
<dbReference type="GO" id="GO:0005774">
    <property type="term" value="C:vacuolar membrane"/>
    <property type="evidence" value="ECO:0007669"/>
    <property type="project" value="UniProtKB-SubCell"/>
</dbReference>
<dbReference type="PANTHER" id="PTHR11731:SF200">
    <property type="entry name" value="DIPEPTIDYL PEPTIDASE 10, ISOFORM B"/>
    <property type="match status" value="1"/>
</dbReference>
<dbReference type="SUPFAM" id="SSF53474">
    <property type="entry name" value="alpha/beta-Hydrolases"/>
    <property type="match status" value="1"/>
</dbReference>
<reference evidence="17 18" key="1">
    <citation type="submission" date="2014-09" db="EMBL/GenBank/DDBJ databases">
        <authorList>
            <person name="Magalhaes I.L.F."/>
            <person name="Oliveira U."/>
            <person name="Santos F.R."/>
            <person name="Vidigal T.H.D.A."/>
            <person name="Brescovit A.D."/>
            <person name="Santos A.J."/>
        </authorList>
    </citation>
    <scope>NUCLEOTIDE SEQUENCE [LARGE SCALE GENOMIC DNA]</scope>
</reference>